<gene>
    <name evidence="2" type="ORF">GCM10011571_22530</name>
</gene>
<evidence type="ECO:0000313" key="2">
    <source>
        <dbReference type="EMBL" id="GGE20072.1"/>
    </source>
</evidence>
<dbReference type="RefSeq" id="WP_188647987.1">
    <property type="nucleotide sequence ID" value="NZ_BMHQ01000007.1"/>
</dbReference>
<dbReference type="InterPro" id="IPR005135">
    <property type="entry name" value="Endo/exonuclease/phosphatase"/>
</dbReference>
<dbReference type="Pfam" id="PF03372">
    <property type="entry name" value="Exo_endo_phos"/>
    <property type="match status" value="1"/>
</dbReference>
<dbReference type="PANTHER" id="PTHR14859:SF15">
    <property type="entry name" value="ENDONUCLEASE_EXONUCLEASE_PHOSPHATASE DOMAIN-CONTAINING PROTEIN"/>
    <property type="match status" value="1"/>
</dbReference>
<sequence length="254" mass="29093">MKVLTFNIHHGADHQNRLNLDRIRQVIEQADADVVTLQEVDKHWSDRSRFVDQAAWLGEQLGMKVRFAPIYSLDPLHPGYPRREYGLAVLSRYPIIRFSNHELSRISSQEPEKGVQSLPGFPEAVIQAGGTKMHVFTTHLSWMDPELRLKEADEMMAFIRQARYPVILTGDMNAVPESPEIQRIRDHLTDAFEEKGEGNGMTYPVPQPVRRIDYIFASSQVKVLQCYVLQEEGSDHYGVQAELWIPKEEGMGNP</sequence>
<keyword evidence="2" id="KW-0378">Hydrolase</keyword>
<keyword evidence="3" id="KW-1185">Reference proteome</keyword>
<dbReference type="GO" id="GO:0016020">
    <property type="term" value="C:membrane"/>
    <property type="evidence" value="ECO:0007669"/>
    <property type="project" value="GOC"/>
</dbReference>
<feature type="domain" description="Endonuclease/exonuclease/phosphatase" evidence="1">
    <location>
        <begin position="4"/>
        <end position="236"/>
    </location>
</feature>
<dbReference type="EMBL" id="BMHQ01000007">
    <property type="protein sequence ID" value="GGE20072.1"/>
    <property type="molecule type" value="Genomic_DNA"/>
</dbReference>
<dbReference type="Proteomes" id="UP000625210">
    <property type="component" value="Unassembled WGS sequence"/>
</dbReference>
<comment type="caution">
    <text evidence="2">The sequence shown here is derived from an EMBL/GenBank/DDBJ whole genome shotgun (WGS) entry which is preliminary data.</text>
</comment>
<organism evidence="2 3">
    <name type="scientific">Marinithermofilum abyssi</name>
    <dbReference type="NCBI Taxonomy" id="1571185"/>
    <lineage>
        <taxon>Bacteria</taxon>
        <taxon>Bacillati</taxon>
        <taxon>Bacillota</taxon>
        <taxon>Bacilli</taxon>
        <taxon>Bacillales</taxon>
        <taxon>Thermoactinomycetaceae</taxon>
        <taxon>Marinithermofilum</taxon>
    </lineage>
</organism>
<dbReference type="SUPFAM" id="SSF56219">
    <property type="entry name" value="DNase I-like"/>
    <property type="match status" value="1"/>
</dbReference>
<dbReference type="PANTHER" id="PTHR14859">
    <property type="entry name" value="CALCOFLUOR WHITE HYPERSENSITIVE PROTEIN PRECURSOR"/>
    <property type="match status" value="1"/>
</dbReference>
<accession>A0A8J2VIG2</accession>
<dbReference type="AlphaFoldDB" id="A0A8J2VIG2"/>
<evidence type="ECO:0000259" key="1">
    <source>
        <dbReference type="Pfam" id="PF03372"/>
    </source>
</evidence>
<reference evidence="2" key="2">
    <citation type="submission" date="2020-09" db="EMBL/GenBank/DDBJ databases">
        <authorList>
            <person name="Sun Q."/>
            <person name="Zhou Y."/>
        </authorList>
    </citation>
    <scope>NUCLEOTIDE SEQUENCE</scope>
    <source>
        <strain evidence="2">CGMCC 1.15179</strain>
    </source>
</reference>
<dbReference type="GO" id="GO:0006506">
    <property type="term" value="P:GPI anchor biosynthetic process"/>
    <property type="evidence" value="ECO:0007669"/>
    <property type="project" value="TreeGrafter"/>
</dbReference>
<proteinExistence type="predicted"/>
<reference evidence="2" key="1">
    <citation type="journal article" date="2014" name="Int. J. Syst. Evol. Microbiol.">
        <title>Complete genome sequence of Corynebacterium casei LMG S-19264T (=DSM 44701T), isolated from a smear-ripened cheese.</title>
        <authorList>
            <consortium name="US DOE Joint Genome Institute (JGI-PGF)"/>
            <person name="Walter F."/>
            <person name="Albersmeier A."/>
            <person name="Kalinowski J."/>
            <person name="Ruckert C."/>
        </authorList>
    </citation>
    <scope>NUCLEOTIDE SEQUENCE</scope>
    <source>
        <strain evidence="2">CGMCC 1.15179</strain>
    </source>
</reference>
<evidence type="ECO:0000313" key="3">
    <source>
        <dbReference type="Proteomes" id="UP000625210"/>
    </source>
</evidence>
<dbReference type="InterPro" id="IPR051916">
    <property type="entry name" value="GPI-anchor_lipid_remodeler"/>
</dbReference>
<dbReference type="Gene3D" id="3.60.10.10">
    <property type="entry name" value="Endonuclease/exonuclease/phosphatase"/>
    <property type="match status" value="1"/>
</dbReference>
<dbReference type="InterPro" id="IPR036691">
    <property type="entry name" value="Endo/exonu/phosph_ase_sf"/>
</dbReference>
<dbReference type="GO" id="GO:0016787">
    <property type="term" value="F:hydrolase activity"/>
    <property type="evidence" value="ECO:0007669"/>
    <property type="project" value="UniProtKB-KW"/>
</dbReference>
<protein>
    <submittedName>
        <fullName evidence="2">Metal-dependent hydrolase</fullName>
    </submittedName>
</protein>
<name>A0A8J2VIG2_9BACL</name>